<evidence type="ECO:0000313" key="10">
    <source>
        <dbReference type="Proteomes" id="UP000184476"/>
    </source>
</evidence>
<accession>A0A1M4VHB8</accession>
<dbReference type="EMBL" id="FQVL01000002">
    <property type="protein sequence ID" value="SHE68277.1"/>
    <property type="molecule type" value="Genomic_DNA"/>
</dbReference>
<name>A0A1M4VHB8_9BACL</name>
<keyword evidence="2 6" id="KW-0489">Methyltransferase</keyword>
<gene>
    <name evidence="9" type="ORF">SAMN05444392_102361</name>
</gene>
<evidence type="ECO:0000256" key="1">
    <source>
        <dbReference type="ARBA" id="ARBA00022490"/>
    </source>
</evidence>
<dbReference type="AlphaFoldDB" id="A0A1M4VHB8"/>
<dbReference type="PANTHER" id="PTHR42971">
    <property type="entry name" value="TRNA (CYTIDINE(34)-2'-O)-METHYLTRANSFERASE"/>
    <property type="match status" value="1"/>
</dbReference>
<protein>
    <recommendedName>
        <fullName evidence="6">Putative tRNA (cytidine(34)-2'-O)-methyltransferase</fullName>
        <ecNumber evidence="6">2.1.1.207</ecNumber>
    </recommendedName>
    <alternativeName>
        <fullName evidence="6">tRNA (cytidine/uridine-2'-O-)-methyltransferase</fullName>
    </alternativeName>
</protein>
<dbReference type="PANTHER" id="PTHR42971:SF1">
    <property type="entry name" value="TRNA (CYTIDINE(34)-2'-O)-METHYLTRANSFERASE"/>
    <property type="match status" value="1"/>
</dbReference>
<dbReference type="EC" id="2.1.1.207" evidence="6"/>
<dbReference type="GO" id="GO:0005737">
    <property type="term" value="C:cytoplasm"/>
    <property type="evidence" value="ECO:0007669"/>
    <property type="project" value="UniProtKB-SubCell"/>
</dbReference>
<dbReference type="Pfam" id="PF00588">
    <property type="entry name" value="SpoU_methylase"/>
    <property type="match status" value="1"/>
</dbReference>
<dbReference type="InterPro" id="IPR029026">
    <property type="entry name" value="tRNA_m1G_MTases_N"/>
</dbReference>
<dbReference type="SUPFAM" id="SSF75217">
    <property type="entry name" value="alpha/beta knot"/>
    <property type="match status" value="1"/>
</dbReference>
<dbReference type="Gene3D" id="3.40.1280.10">
    <property type="match status" value="1"/>
</dbReference>
<sequence length="163" mass="18629">MNIPNPLPESQIHIVLVEPEIPQNTGNIARTCAVTGATLHLIRPFGFTLDDRKLKRAGMDYWHQLPIHYYDSFQELVDRYPTGRFFCATTKGDKFYTDFHYAPGDFFVFGKESKGLPVEILTAHQDSLIRIPMRKTLRSLNLATSVAIISYEALRQLSFPDLL</sequence>
<organism evidence="9 10">
    <name type="scientific">Seinonella peptonophila</name>
    <dbReference type="NCBI Taxonomy" id="112248"/>
    <lineage>
        <taxon>Bacteria</taxon>
        <taxon>Bacillati</taxon>
        <taxon>Bacillota</taxon>
        <taxon>Bacilli</taxon>
        <taxon>Bacillales</taxon>
        <taxon>Thermoactinomycetaceae</taxon>
        <taxon>Seinonella</taxon>
    </lineage>
</organism>
<evidence type="ECO:0000256" key="4">
    <source>
        <dbReference type="ARBA" id="ARBA00022691"/>
    </source>
</evidence>
<evidence type="ECO:0000256" key="5">
    <source>
        <dbReference type="ARBA" id="ARBA00022694"/>
    </source>
</evidence>
<keyword evidence="3 6" id="KW-0808">Transferase</keyword>
<dbReference type="CDD" id="cd18094">
    <property type="entry name" value="SpoU-like_TrmL"/>
    <property type="match status" value="1"/>
</dbReference>
<feature type="binding site" evidence="6 7">
    <location>
        <position position="139"/>
    </location>
    <ligand>
        <name>S-adenosyl-L-methionine</name>
        <dbReference type="ChEBI" id="CHEBI:59789"/>
    </ligand>
</feature>
<comment type="similarity">
    <text evidence="6">Belongs to the class IV-like SAM-binding methyltransferase superfamily. RNA methyltransferase TrmH family. TrmL subfamily.</text>
</comment>
<dbReference type="InterPro" id="IPR016914">
    <property type="entry name" value="TrmL"/>
</dbReference>
<dbReference type="GO" id="GO:0003723">
    <property type="term" value="F:RNA binding"/>
    <property type="evidence" value="ECO:0007669"/>
    <property type="project" value="InterPro"/>
</dbReference>
<feature type="binding site" evidence="6 7">
    <location>
        <position position="110"/>
    </location>
    <ligand>
        <name>S-adenosyl-L-methionine</name>
        <dbReference type="ChEBI" id="CHEBI:59789"/>
    </ligand>
</feature>
<dbReference type="GO" id="GO:0042802">
    <property type="term" value="F:identical protein binding"/>
    <property type="evidence" value="ECO:0007669"/>
    <property type="project" value="UniProtKB-ARBA"/>
</dbReference>
<comment type="subcellular location">
    <subcellularLocation>
        <location evidence="6">Cytoplasm</location>
    </subcellularLocation>
</comment>
<evidence type="ECO:0000313" key="9">
    <source>
        <dbReference type="EMBL" id="SHE68277.1"/>
    </source>
</evidence>
<comment type="function">
    <text evidence="6">Could methylate the ribose at the nucleotide 34 wobble position in tRNA.</text>
</comment>
<evidence type="ECO:0000256" key="6">
    <source>
        <dbReference type="HAMAP-Rule" id="MF_01885"/>
    </source>
</evidence>
<dbReference type="GO" id="GO:0002130">
    <property type="term" value="P:wobble position ribose methylation"/>
    <property type="evidence" value="ECO:0007669"/>
    <property type="project" value="TreeGrafter"/>
</dbReference>
<feature type="binding site" evidence="6 7">
    <location>
        <position position="131"/>
    </location>
    <ligand>
        <name>S-adenosyl-L-methionine</name>
        <dbReference type="ChEBI" id="CHEBI:59789"/>
    </ligand>
</feature>
<comment type="catalytic activity">
    <reaction evidence="6">
        <text>cytidine(34) in tRNA + S-adenosyl-L-methionine = 2'-O-methylcytidine(34) in tRNA + S-adenosyl-L-homocysteine + H(+)</text>
        <dbReference type="Rhea" id="RHEA:43084"/>
        <dbReference type="Rhea" id="RHEA-COMP:10331"/>
        <dbReference type="Rhea" id="RHEA-COMP:10332"/>
        <dbReference type="ChEBI" id="CHEBI:15378"/>
        <dbReference type="ChEBI" id="CHEBI:57856"/>
        <dbReference type="ChEBI" id="CHEBI:59789"/>
        <dbReference type="ChEBI" id="CHEBI:74495"/>
        <dbReference type="ChEBI" id="CHEBI:82748"/>
        <dbReference type="EC" id="2.1.1.207"/>
    </reaction>
</comment>
<dbReference type="Proteomes" id="UP000184476">
    <property type="component" value="Unassembled WGS sequence"/>
</dbReference>
<dbReference type="InterPro" id="IPR029028">
    <property type="entry name" value="Alpha/beta_knot_MTases"/>
</dbReference>
<keyword evidence="4 6" id="KW-0949">S-adenosyl-L-methionine</keyword>
<dbReference type="GO" id="GO:0141102">
    <property type="term" value="F:tRNA (5-carboxymethylaminomethyluridine(34)-2'-O)-methyltransferase activity"/>
    <property type="evidence" value="ECO:0007669"/>
    <property type="project" value="RHEA"/>
</dbReference>
<dbReference type="PIRSF" id="PIRSF029256">
    <property type="entry name" value="SpoU_TrmH_prd"/>
    <property type="match status" value="1"/>
</dbReference>
<evidence type="ECO:0000256" key="2">
    <source>
        <dbReference type="ARBA" id="ARBA00022603"/>
    </source>
</evidence>
<feature type="domain" description="tRNA/rRNA methyltransferase SpoU type" evidence="8">
    <location>
        <begin position="12"/>
        <end position="151"/>
    </location>
</feature>
<evidence type="ECO:0000256" key="7">
    <source>
        <dbReference type="PIRSR" id="PIRSR029256-1"/>
    </source>
</evidence>
<dbReference type="FunFam" id="3.40.1280.10:FF:000002">
    <property type="entry name" value="Peptidylprolyl isomerase"/>
    <property type="match status" value="1"/>
</dbReference>
<keyword evidence="10" id="KW-1185">Reference proteome</keyword>
<dbReference type="InterPro" id="IPR001537">
    <property type="entry name" value="SpoU_MeTrfase"/>
</dbReference>
<keyword evidence="1 6" id="KW-0963">Cytoplasm</keyword>
<comment type="caution">
    <text evidence="6">Lacks conserved residue(s) required for the propagation of feature annotation.</text>
</comment>
<dbReference type="GO" id="GO:0141098">
    <property type="term" value="F:tRNA (cytidine(34)-2'-O)-methyltransferase activity"/>
    <property type="evidence" value="ECO:0007669"/>
    <property type="project" value="RHEA"/>
</dbReference>
<comment type="catalytic activity">
    <reaction evidence="6">
        <text>5-carboxymethylaminomethyluridine(34) in tRNA(Leu) + S-adenosyl-L-methionine = 5-carboxymethylaminomethyl-2'-O-methyluridine(34) in tRNA(Leu) + S-adenosyl-L-homocysteine + H(+)</text>
        <dbReference type="Rhea" id="RHEA:43088"/>
        <dbReference type="Rhea" id="RHEA-COMP:10333"/>
        <dbReference type="Rhea" id="RHEA-COMP:10334"/>
        <dbReference type="ChEBI" id="CHEBI:15378"/>
        <dbReference type="ChEBI" id="CHEBI:57856"/>
        <dbReference type="ChEBI" id="CHEBI:59789"/>
        <dbReference type="ChEBI" id="CHEBI:74508"/>
        <dbReference type="ChEBI" id="CHEBI:74511"/>
        <dbReference type="EC" id="2.1.1.207"/>
    </reaction>
</comment>
<dbReference type="STRING" id="112248.SAMN05444392_102361"/>
<evidence type="ECO:0000259" key="8">
    <source>
        <dbReference type="Pfam" id="PF00588"/>
    </source>
</evidence>
<dbReference type="RefSeq" id="WP_175552302.1">
    <property type="nucleotide sequence ID" value="NZ_FQVL01000002.1"/>
</dbReference>
<proteinExistence type="inferred from homology"/>
<dbReference type="HAMAP" id="MF_01885">
    <property type="entry name" value="tRNA_methyltr_TrmL"/>
    <property type="match status" value="1"/>
</dbReference>
<evidence type="ECO:0000256" key="3">
    <source>
        <dbReference type="ARBA" id="ARBA00022679"/>
    </source>
</evidence>
<reference evidence="9 10" key="1">
    <citation type="submission" date="2016-11" db="EMBL/GenBank/DDBJ databases">
        <authorList>
            <person name="Jaros S."/>
            <person name="Januszkiewicz K."/>
            <person name="Wedrychowicz H."/>
        </authorList>
    </citation>
    <scope>NUCLEOTIDE SEQUENCE [LARGE SCALE GENOMIC DNA]</scope>
    <source>
        <strain evidence="9 10">DSM 44666</strain>
    </source>
</reference>
<keyword evidence="5 6" id="KW-0819">tRNA processing</keyword>